<dbReference type="EMBL" id="FNUC01000004">
    <property type="protein sequence ID" value="SEF09846.1"/>
    <property type="molecule type" value="Genomic_DNA"/>
</dbReference>
<dbReference type="Proteomes" id="UP000181980">
    <property type="component" value="Unassembled WGS sequence"/>
</dbReference>
<proteinExistence type="predicted"/>
<dbReference type="InterPro" id="IPR029058">
    <property type="entry name" value="AB_hydrolase_fold"/>
</dbReference>
<dbReference type="STRING" id="561176.SAMN04488561_3859"/>
<accession>A0A1H5P7I2</accession>
<evidence type="ECO:0000313" key="1">
    <source>
        <dbReference type="EMBL" id="SEF09846.1"/>
    </source>
</evidence>
<name>A0A1H5P7I2_9ACTN</name>
<organism evidence="1 2">
    <name type="scientific">Jiangella alba</name>
    <dbReference type="NCBI Taxonomy" id="561176"/>
    <lineage>
        <taxon>Bacteria</taxon>
        <taxon>Bacillati</taxon>
        <taxon>Actinomycetota</taxon>
        <taxon>Actinomycetes</taxon>
        <taxon>Jiangellales</taxon>
        <taxon>Jiangellaceae</taxon>
        <taxon>Jiangella</taxon>
    </lineage>
</organism>
<keyword evidence="2" id="KW-1185">Reference proteome</keyword>
<evidence type="ECO:0000313" key="2">
    <source>
        <dbReference type="Proteomes" id="UP000181980"/>
    </source>
</evidence>
<gene>
    <name evidence="1" type="ORF">SAMN04488561_3859</name>
</gene>
<dbReference type="SUPFAM" id="SSF53474">
    <property type="entry name" value="alpha/beta-Hydrolases"/>
    <property type="match status" value="1"/>
</dbReference>
<sequence length="207" mass="21268">MRRVTTLLLVHGGLWEAGMDADAFWRRPGVVAALEDRGFDVVAPDRPVHAASWADEAEHLARALPAEPCTVVAGSNGCPAAVRLALARPDAVARLLLAWPATAGDPAVDARTSAALTASGAAPEVVAGLLAGDTLRGVTDAALAGLTVPLGLLPAEPENPFHQRRTVDALARLVPGATVLPGCTEPPRPDFAADLGRCADAMAAFAR</sequence>
<dbReference type="Gene3D" id="3.40.50.1820">
    <property type="entry name" value="alpha/beta hydrolase"/>
    <property type="match status" value="1"/>
</dbReference>
<dbReference type="AlphaFoldDB" id="A0A1H5P7I2"/>
<protein>
    <submittedName>
        <fullName evidence="1">Pimeloyl-ACP methyl ester carboxylesterase</fullName>
    </submittedName>
</protein>
<dbReference type="RefSeq" id="WP_074946536.1">
    <property type="nucleotide sequence ID" value="NZ_FNUC01000004.1"/>
</dbReference>
<reference evidence="2" key="1">
    <citation type="submission" date="2016-10" db="EMBL/GenBank/DDBJ databases">
        <authorList>
            <person name="Varghese N."/>
            <person name="Submissions S."/>
        </authorList>
    </citation>
    <scope>NUCLEOTIDE SEQUENCE [LARGE SCALE GENOMIC DNA]</scope>
    <source>
        <strain evidence="2">DSM 45237</strain>
    </source>
</reference>